<sequence>MTTENRTVTTWRDRRHPGETGIKGCRGLAGQSTSSVKKNPFLSCYGQIYTTTPPSCARAGEDEPPTVLETPETTQDRTRTTHLNNGNECICGKVCKNQRGLKIHVGKMGCKLNQSTTQRTGQPDNETLACDLRYLCAAELYANAIFYTNHGPLRNYDHSDHSLHVLYNEEDSLVERSQQVQEDLDNNRQLQEPKRTSDTSKDNIRRKKVKWPNNKSKREWQQFDEDVDAILNTILAGNIDNEKEVVRREGQKNRRESKIAKMRKDLRQLKKRYKQAAEDEKPALSELRDTIRKNMKITRRAERTRKRRKNREKARAEFTSGTFQFTSGLLGKKGNPKREEDLPEIEQLICPEDPEQAFDESKEKKSETLKQFRTISLLNVEGKIFLAILAKRMTNYILSNNYIDIAVQKGGVPGLSGCIEHTSVLSQIIREAKDSK</sequence>
<dbReference type="Proteomes" id="UP000507470">
    <property type="component" value="Unassembled WGS sequence"/>
</dbReference>
<evidence type="ECO:0000256" key="1">
    <source>
        <dbReference type="SAM" id="Coils"/>
    </source>
</evidence>
<organism evidence="3 4">
    <name type="scientific">Mytilus coruscus</name>
    <name type="common">Sea mussel</name>
    <dbReference type="NCBI Taxonomy" id="42192"/>
    <lineage>
        <taxon>Eukaryota</taxon>
        <taxon>Metazoa</taxon>
        <taxon>Spiralia</taxon>
        <taxon>Lophotrochozoa</taxon>
        <taxon>Mollusca</taxon>
        <taxon>Bivalvia</taxon>
        <taxon>Autobranchia</taxon>
        <taxon>Pteriomorphia</taxon>
        <taxon>Mytilida</taxon>
        <taxon>Mytiloidea</taxon>
        <taxon>Mytilidae</taxon>
        <taxon>Mytilinae</taxon>
        <taxon>Mytilus</taxon>
    </lineage>
</organism>
<reference evidence="3 4" key="1">
    <citation type="submission" date="2020-06" db="EMBL/GenBank/DDBJ databases">
        <authorList>
            <person name="Li R."/>
            <person name="Bekaert M."/>
        </authorList>
    </citation>
    <scope>NUCLEOTIDE SEQUENCE [LARGE SCALE GENOMIC DNA]</scope>
    <source>
        <strain evidence="4">wild</strain>
    </source>
</reference>
<protein>
    <submittedName>
        <fullName evidence="3">Uncharacterized protein</fullName>
    </submittedName>
</protein>
<dbReference type="EMBL" id="CACVKT020008931">
    <property type="protein sequence ID" value="CAC5418513.1"/>
    <property type="molecule type" value="Genomic_DNA"/>
</dbReference>
<accession>A0A6J8EEY8</accession>
<name>A0A6J8EEY8_MYTCO</name>
<evidence type="ECO:0000313" key="3">
    <source>
        <dbReference type="EMBL" id="CAC5418513.1"/>
    </source>
</evidence>
<keyword evidence="4" id="KW-1185">Reference proteome</keyword>
<evidence type="ECO:0000256" key="2">
    <source>
        <dbReference type="SAM" id="MobiDB-lite"/>
    </source>
</evidence>
<feature type="compositionally biased region" description="Basic and acidic residues" evidence="2">
    <location>
        <begin position="191"/>
        <end position="203"/>
    </location>
</feature>
<proteinExistence type="predicted"/>
<feature type="coiled-coil region" evidence="1">
    <location>
        <begin position="252"/>
        <end position="279"/>
    </location>
</feature>
<dbReference type="AlphaFoldDB" id="A0A6J8EEY8"/>
<feature type="region of interest" description="Disordered" evidence="2">
    <location>
        <begin position="55"/>
        <end position="80"/>
    </location>
</feature>
<gene>
    <name evidence="3" type="ORF">MCOR_50944</name>
</gene>
<feature type="region of interest" description="Disordered" evidence="2">
    <location>
        <begin position="174"/>
        <end position="217"/>
    </location>
</feature>
<keyword evidence="1" id="KW-0175">Coiled coil</keyword>
<evidence type="ECO:0000313" key="4">
    <source>
        <dbReference type="Proteomes" id="UP000507470"/>
    </source>
</evidence>